<dbReference type="SUPFAM" id="SSF52799">
    <property type="entry name" value="(Phosphotyrosine protein) phosphatases II"/>
    <property type="match status" value="1"/>
</dbReference>
<evidence type="ECO:0000313" key="2">
    <source>
        <dbReference type="Proteomes" id="UP000009328"/>
    </source>
</evidence>
<sequence length="653" mass="74428">MSTVKLLPNEVCTNYQLKENEKLLSISIPTSKNPNAQGLVGILTIPQNALISEQELLSKPELFLKSSPPTHKLALILHGKGGHKNYCYQAILAQELASKQGIFSFRFDFRGCGDSQDNEDVKFGRQMIHDIEDINICYDVFAKGSTYKEIGINLITHSFIAHSRGSVAAFRWAIEEQKKLDKGEPYRFVQNIINTSGRFNQTVLLNIGDLKENFSRIFLTQYRLGKYEDIRISDEENNDLGSQNLDDIKFINDEVQVLSIYGLHDHIVPVEDSSNFANLLGSRHTLKFINYADHNYYGSQVVTDENSSRLNPNNYPITKKNRVNYNYQAVEIILDWISSINEVHRFKKSNYFIYQYPRWKSIDGISNFRDIGGWKVKNSGKYVKAGIIFRSANTSKITPLGESQLKKIGIKSVFDFRSYGEFKKAGGLEIEGININNIPVFTKTDASPQAIALRYKNLLTSWFTYKYVYENMLNHGIYAFKSVFLFLRDKKNVPILFNCTAGKDRTGVMAMLILLLLGVDNHIIAKEYELTTIGLIPDHATIKKEFISGMEEIMKNQSTSSSSSTTNEHFKDLLLLTPEDMFNNLISSKYESMIASIELFNEKFGGIENYCLKYLELTPEDLEIIRSNLLTNSSPYPDQNSIWKHRAQSGSLL</sequence>
<dbReference type="SUPFAM" id="SSF53474">
    <property type="entry name" value="alpha/beta-Hydrolases"/>
    <property type="match status" value="1"/>
</dbReference>
<evidence type="ECO:0008006" key="3">
    <source>
        <dbReference type="Google" id="ProtNLM"/>
    </source>
</evidence>
<dbReference type="Gene3D" id="3.40.50.1820">
    <property type="entry name" value="alpha/beta hydrolase"/>
    <property type="match status" value="1"/>
</dbReference>
<proteinExistence type="predicted"/>
<comment type="caution">
    <text evidence="1">The sequence shown here is derived from an EMBL/GenBank/DDBJ whole genome shotgun (WGS) entry which is preliminary data.</text>
</comment>
<dbReference type="GO" id="GO:0004721">
    <property type="term" value="F:phosphoprotein phosphatase activity"/>
    <property type="evidence" value="ECO:0007669"/>
    <property type="project" value="InterPro"/>
</dbReference>
<reference evidence="1 2" key="1">
    <citation type="journal article" date="2012" name="Eukaryot. Cell">
        <title>Draft genome sequence of Wickerhamomyces ciferrii NRRL Y-1031 F-60-10.</title>
        <authorList>
            <person name="Schneider J."/>
            <person name="Andrea H."/>
            <person name="Blom J."/>
            <person name="Jaenicke S."/>
            <person name="Ruckert C."/>
            <person name="Schorsch C."/>
            <person name="Szczepanowski R."/>
            <person name="Farwick M."/>
            <person name="Goesmann A."/>
            <person name="Puhler A."/>
            <person name="Schaffer S."/>
            <person name="Tauch A."/>
            <person name="Kohler T."/>
            <person name="Brinkrolf K."/>
        </authorList>
    </citation>
    <scope>NUCLEOTIDE SEQUENCE [LARGE SCALE GENOMIC DNA]</scope>
    <source>
        <strain evidence="2">ATCC 14091 / BCRC 22168 / CBS 111 / JCM 3599 / NBRC 0793 / NRRL Y-1031 F-60-10</strain>
    </source>
</reference>
<dbReference type="AlphaFoldDB" id="K0KWK7"/>
<dbReference type="InParanoid" id="K0KWK7"/>
<dbReference type="STRING" id="1206466.K0KWK7"/>
<keyword evidence="2" id="KW-1185">Reference proteome</keyword>
<dbReference type="eggNOG" id="KOG4667">
    <property type="taxonomic scope" value="Eukaryota"/>
</dbReference>
<dbReference type="EMBL" id="CAIF01000216">
    <property type="protein sequence ID" value="CCH45879.1"/>
    <property type="molecule type" value="Genomic_DNA"/>
</dbReference>
<dbReference type="Proteomes" id="UP000009328">
    <property type="component" value="Unassembled WGS sequence"/>
</dbReference>
<dbReference type="Pfam" id="PF13350">
    <property type="entry name" value="Y_phosphatase3"/>
    <property type="match status" value="1"/>
</dbReference>
<dbReference type="InterPro" id="IPR026893">
    <property type="entry name" value="Tyr/Ser_Pase_IphP-type"/>
</dbReference>
<dbReference type="PANTHER" id="PTHR31126">
    <property type="entry name" value="TYROSINE-PROTEIN PHOSPHATASE"/>
    <property type="match status" value="1"/>
</dbReference>
<dbReference type="Gene3D" id="3.90.190.10">
    <property type="entry name" value="Protein tyrosine phosphatase superfamily"/>
    <property type="match status" value="1"/>
</dbReference>
<dbReference type="HOGENOM" id="CLU_444876_0_0_1"/>
<protein>
    <recommendedName>
        <fullName evidence="3">Tyrosine specific protein phosphatases domain-containing protein</fullName>
    </recommendedName>
</protein>
<accession>K0KWK7</accession>
<name>K0KWK7_WICCF</name>
<dbReference type="InterPro" id="IPR029021">
    <property type="entry name" value="Prot-tyrosine_phosphatase-like"/>
</dbReference>
<gene>
    <name evidence="1" type="ORF">BN7_5466</name>
</gene>
<evidence type="ECO:0000313" key="1">
    <source>
        <dbReference type="EMBL" id="CCH45879.1"/>
    </source>
</evidence>
<organism evidence="1 2">
    <name type="scientific">Wickerhamomyces ciferrii (strain ATCC 14091 / BCRC 22168 / CBS 111 / JCM 3599 / NBRC 0793 / NRRL Y-1031 F-60-10)</name>
    <name type="common">Yeast</name>
    <name type="synonym">Pichia ciferrii</name>
    <dbReference type="NCBI Taxonomy" id="1206466"/>
    <lineage>
        <taxon>Eukaryota</taxon>
        <taxon>Fungi</taxon>
        <taxon>Dikarya</taxon>
        <taxon>Ascomycota</taxon>
        <taxon>Saccharomycotina</taxon>
        <taxon>Saccharomycetes</taxon>
        <taxon>Phaffomycetales</taxon>
        <taxon>Wickerhamomycetaceae</taxon>
        <taxon>Wickerhamomyces</taxon>
    </lineage>
</organism>
<dbReference type="InterPro" id="IPR029058">
    <property type="entry name" value="AB_hydrolase_fold"/>
</dbReference>
<dbReference type="PANTHER" id="PTHR31126:SF1">
    <property type="entry name" value="TYROSINE SPECIFIC PROTEIN PHOSPHATASES DOMAIN-CONTAINING PROTEIN"/>
    <property type="match status" value="1"/>
</dbReference>